<keyword evidence="1" id="KW-0677">Repeat</keyword>
<dbReference type="Pfam" id="PF13599">
    <property type="entry name" value="Pentapeptide_4"/>
    <property type="match status" value="2"/>
</dbReference>
<reference evidence="2 3" key="1">
    <citation type="submission" date="2015-01" db="EMBL/GenBank/DDBJ databases">
        <title>Vibrio sp. C5 JCM 19232 whole genome shotgun sequence.</title>
        <authorList>
            <person name="Sawabe T."/>
            <person name="Meirelles P."/>
            <person name="Feng G."/>
            <person name="Sayaka M."/>
            <person name="Hattori M."/>
            <person name="Ohkuma M."/>
        </authorList>
    </citation>
    <scope>NUCLEOTIDE SEQUENCE [LARGE SCALE GENOMIC DNA]</scope>
    <source>
        <strain evidence="2 3">JCM19232</strain>
    </source>
</reference>
<organism evidence="2 3">
    <name type="scientific">Vibrio ishigakensis</name>
    <dbReference type="NCBI Taxonomy" id="1481914"/>
    <lineage>
        <taxon>Bacteria</taxon>
        <taxon>Pseudomonadati</taxon>
        <taxon>Pseudomonadota</taxon>
        <taxon>Gammaproteobacteria</taxon>
        <taxon>Vibrionales</taxon>
        <taxon>Vibrionaceae</taxon>
        <taxon>Vibrio</taxon>
    </lineage>
</organism>
<evidence type="ECO:0000256" key="1">
    <source>
        <dbReference type="ARBA" id="ARBA00022737"/>
    </source>
</evidence>
<dbReference type="SUPFAM" id="SSF141571">
    <property type="entry name" value="Pentapeptide repeat-like"/>
    <property type="match status" value="2"/>
</dbReference>
<dbReference type="AlphaFoldDB" id="A0A0B8P7H9"/>
<dbReference type="Proteomes" id="UP000031670">
    <property type="component" value="Unassembled WGS sequence"/>
</dbReference>
<dbReference type="Gene3D" id="2.160.20.80">
    <property type="entry name" value="E3 ubiquitin-protein ligase SopA"/>
    <property type="match status" value="2"/>
</dbReference>
<evidence type="ECO:0000313" key="2">
    <source>
        <dbReference type="EMBL" id="GAM62810.1"/>
    </source>
</evidence>
<dbReference type="EMBL" id="BBSA01000007">
    <property type="protein sequence ID" value="GAM62810.1"/>
    <property type="molecule type" value="Genomic_DNA"/>
</dbReference>
<evidence type="ECO:0000313" key="3">
    <source>
        <dbReference type="Proteomes" id="UP000031670"/>
    </source>
</evidence>
<proteinExistence type="predicted"/>
<comment type="caution">
    <text evidence="2">The sequence shown here is derived from an EMBL/GenBank/DDBJ whole genome shotgun (WGS) entry which is preliminary data.</text>
</comment>
<protein>
    <submittedName>
        <fullName evidence="2">Pentapeptide repeat</fullName>
    </submittedName>
</protein>
<dbReference type="Pfam" id="PF00805">
    <property type="entry name" value="Pentapeptide"/>
    <property type="match status" value="1"/>
</dbReference>
<reference evidence="2 3" key="2">
    <citation type="submission" date="2015-01" db="EMBL/GenBank/DDBJ databases">
        <authorList>
            <consortium name="NBRP consortium"/>
            <person name="Sawabe T."/>
            <person name="Meirelles P."/>
            <person name="Feng G."/>
            <person name="Sayaka M."/>
            <person name="Hattori M."/>
            <person name="Ohkuma M."/>
        </authorList>
    </citation>
    <scope>NUCLEOTIDE SEQUENCE [LARGE SCALE GENOMIC DNA]</scope>
    <source>
        <strain evidence="2 3">JCM19232</strain>
    </source>
</reference>
<accession>A0A0B8P7H9</accession>
<dbReference type="InterPro" id="IPR001646">
    <property type="entry name" value="5peptide_repeat"/>
</dbReference>
<gene>
    <name evidence="2" type="ORF">JCM19232_4487</name>
</gene>
<sequence>MLENLSSSDVNLRLGAARGLSQYSDLAVPELISAASSEVSAMVMTNLEDTISLVNNRNQGKIFDANKRSVVNRAQALGYIKGIQDNDIVCHEVEGLEFLGNKQVRKYLNDTYEYGQICGELQKAKNRNASDRINEKTVQQYELISNENRVKIITSAVISRWIRQGKIKNLDSIVLDLSESNFYRATFPLINIDFLNLSLSLMRHSKLCGSIIKNSIFDNADMFGANLSNTTFILTSFKNTHLRKAKSNRVRFEKCEFNNAILSESDFSISDFRESTFENSKLRGTNLSKCDFFNTKFKKSELHGVNLSGSILDSSELFGSVLINANMNGVTAKKCRLNGVDLRGANLSNSILIDADLRGANLKNVNFGGADLRGANFQNVNLEGADFSDSDITDVDFRNSNIDNVIFFNVKGFDSAKMN</sequence>
<name>A0A0B8P7H9_9VIBR</name>
<dbReference type="PANTHER" id="PTHR47485:SF1">
    <property type="entry name" value="THYLAKOID LUMENAL 17.4 KDA PROTEIN, CHLOROPLASTIC"/>
    <property type="match status" value="1"/>
</dbReference>
<dbReference type="PANTHER" id="PTHR47485">
    <property type="entry name" value="THYLAKOID LUMENAL 17.4 KDA PROTEIN, CHLOROPLASTIC"/>
    <property type="match status" value="1"/>
</dbReference>